<evidence type="ECO:0000313" key="2">
    <source>
        <dbReference type="Proteomes" id="UP001148662"/>
    </source>
</evidence>
<gene>
    <name evidence="1" type="ORF">NM688_g1046</name>
</gene>
<protein>
    <submittedName>
        <fullName evidence="1">Uncharacterized protein</fullName>
    </submittedName>
</protein>
<dbReference type="Proteomes" id="UP001148662">
    <property type="component" value="Unassembled WGS sequence"/>
</dbReference>
<keyword evidence="2" id="KW-1185">Reference proteome</keyword>
<sequence length="306" mass="34657">MIVLKQVLLPLIKVFLPKPQGFRSGAEECEGISFIADLLCNNCFNAHILDACSPEALIRLSLSSRDAHDVVIAYLRLRFNVARYLRPFFDDITSFRILQAKTGMLISGSTALQFFSRTTYPLSDLDLYVRRDSRKEVGRWLLDRGYKFLPNRGQHDNFFEAASAPSVASATGNYRRMRGVAAVFTFQNRHFRNVQIIAAVVSPLAVILHYHSYLGVSSAFGERFSISETVELANYMSLPMARSTYRTPYACKRRIVGVYYDSNVFDIRSLVQLKLDSRSSASQPHSSVDSLSLPLDLSHRRLLVLR</sequence>
<proteinExistence type="predicted"/>
<reference evidence="1" key="1">
    <citation type="submission" date="2022-07" db="EMBL/GenBank/DDBJ databases">
        <title>Genome Sequence of Phlebia brevispora.</title>
        <authorList>
            <person name="Buettner E."/>
        </authorList>
    </citation>
    <scope>NUCLEOTIDE SEQUENCE</scope>
    <source>
        <strain evidence="1">MPL23</strain>
    </source>
</reference>
<dbReference type="EMBL" id="JANHOG010000102">
    <property type="protein sequence ID" value="KAJ3558231.1"/>
    <property type="molecule type" value="Genomic_DNA"/>
</dbReference>
<comment type="caution">
    <text evidence="1">The sequence shown here is derived from an EMBL/GenBank/DDBJ whole genome shotgun (WGS) entry which is preliminary data.</text>
</comment>
<name>A0ACC1TCM8_9APHY</name>
<evidence type="ECO:0000313" key="1">
    <source>
        <dbReference type="EMBL" id="KAJ3558231.1"/>
    </source>
</evidence>
<accession>A0ACC1TCM8</accession>
<organism evidence="1 2">
    <name type="scientific">Phlebia brevispora</name>
    <dbReference type="NCBI Taxonomy" id="194682"/>
    <lineage>
        <taxon>Eukaryota</taxon>
        <taxon>Fungi</taxon>
        <taxon>Dikarya</taxon>
        <taxon>Basidiomycota</taxon>
        <taxon>Agaricomycotina</taxon>
        <taxon>Agaricomycetes</taxon>
        <taxon>Polyporales</taxon>
        <taxon>Meruliaceae</taxon>
        <taxon>Phlebia</taxon>
    </lineage>
</organism>